<dbReference type="Proteomes" id="UP000244069">
    <property type="component" value="Unassembled WGS sequence"/>
</dbReference>
<dbReference type="SUPFAM" id="SSF53850">
    <property type="entry name" value="Periplasmic binding protein-like II"/>
    <property type="match status" value="1"/>
</dbReference>
<dbReference type="AlphaFoldDB" id="A0A2T6B9K3"/>
<comment type="caution">
    <text evidence="2">The sequence shown here is derived from an EMBL/GenBank/DDBJ whole genome shotgun (WGS) entry which is preliminary data.</text>
</comment>
<accession>A0A2T6B9K3</accession>
<name>A0A2T6B9K3_9RHOB</name>
<gene>
    <name evidence="2" type="ORF">C8N44_10121</name>
</gene>
<keyword evidence="3" id="KW-1185">Reference proteome</keyword>
<evidence type="ECO:0000313" key="2">
    <source>
        <dbReference type="EMBL" id="PTX52733.1"/>
    </source>
</evidence>
<evidence type="ECO:0000259" key="1">
    <source>
        <dbReference type="Pfam" id="PF03466"/>
    </source>
</evidence>
<reference evidence="2 3" key="1">
    <citation type="submission" date="2018-04" db="EMBL/GenBank/DDBJ databases">
        <title>Genomic Encyclopedia of Archaeal and Bacterial Type Strains, Phase II (KMG-II): from individual species to whole genera.</title>
        <authorList>
            <person name="Goeker M."/>
        </authorList>
    </citation>
    <scope>NUCLEOTIDE SEQUENCE [LARGE SCALE GENOMIC DNA]</scope>
    <source>
        <strain evidence="2 3">DSM 29329</strain>
    </source>
</reference>
<feature type="domain" description="LysR substrate-binding" evidence="1">
    <location>
        <begin position="1"/>
        <end position="63"/>
    </location>
</feature>
<organism evidence="2 3">
    <name type="scientific">Allosediminivita pacifica</name>
    <dbReference type="NCBI Taxonomy" id="1267769"/>
    <lineage>
        <taxon>Bacteria</taxon>
        <taxon>Pseudomonadati</taxon>
        <taxon>Pseudomonadota</taxon>
        <taxon>Alphaproteobacteria</taxon>
        <taxon>Rhodobacterales</taxon>
        <taxon>Paracoccaceae</taxon>
        <taxon>Allosediminivita</taxon>
    </lineage>
</organism>
<proteinExistence type="predicted"/>
<sequence length="81" mass="9120">MIIAGLGIGPLPVHVAQRDVQDGLLWQTPPYEDLPPVDVHLVWNPRSVMNRAETILLDMIRDAIEANPIEERTYLPDLRPG</sequence>
<dbReference type="EMBL" id="QBKN01000001">
    <property type="protein sequence ID" value="PTX52733.1"/>
    <property type="molecule type" value="Genomic_DNA"/>
</dbReference>
<protein>
    <submittedName>
        <fullName evidence="2">LysR substrate binding domain-containing protein</fullName>
    </submittedName>
</protein>
<dbReference type="InterPro" id="IPR005119">
    <property type="entry name" value="LysR_subst-bd"/>
</dbReference>
<dbReference type="Pfam" id="PF03466">
    <property type="entry name" value="LysR_substrate"/>
    <property type="match status" value="1"/>
</dbReference>
<dbReference type="Gene3D" id="3.40.190.290">
    <property type="match status" value="1"/>
</dbReference>
<evidence type="ECO:0000313" key="3">
    <source>
        <dbReference type="Proteomes" id="UP000244069"/>
    </source>
</evidence>